<dbReference type="SUPFAM" id="SSF53474">
    <property type="entry name" value="alpha/beta-Hydrolases"/>
    <property type="match status" value="1"/>
</dbReference>
<comment type="caution">
    <text evidence="9">The sequence shown here is derived from an EMBL/GenBank/DDBJ whole genome shotgun (WGS) entry which is preliminary data.</text>
</comment>
<evidence type="ECO:0000313" key="9">
    <source>
        <dbReference type="EMBL" id="KAH6866207.1"/>
    </source>
</evidence>
<keyword evidence="6" id="KW-0496">Mitochondrion</keyword>
<dbReference type="Gene3D" id="3.40.50.1820">
    <property type="entry name" value="alpha/beta hydrolase"/>
    <property type="match status" value="1"/>
</dbReference>
<evidence type="ECO:0000259" key="8">
    <source>
        <dbReference type="Pfam" id="PF05057"/>
    </source>
</evidence>
<dbReference type="Proteomes" id="UP000777438">
    <property type="component" value="Unassembled WGS sequence"/>
</dbReference>
<dbReference type="InterPro" id="IPR007751">
    <property type="entry name" value="DUF676_lipase-like"/>
</dbReference>
<evidence type="ECO:0000313" key="10">
    <source>
        <dbReference type="Proteomes" id="UP000777438"/>
    </source>
</evidence>
<name>A0A9P8VM48_9HYPO</name>
<comment type="similarity">
    <text evidence="4">Belongs to the putative lipase ROG1 family.</text>
</comment>
<dbReference type="EMBL" id="JAGPYM010000129">
    <property type="protein sequence ID" value="KAH6866207.1"/>
    <property type="molecule type" value="Genomic_DNA"/>
</dbReference>
<evidence type="ECO:0000256" key="6">
    <source>
        <dbReference type="ARBA" id="ARBA00023128"/>
    </source>
</evidence>
<comment type="subcellular location">
    <subcellularLocation>
        <location evidence="2">Endoplasmic reticulum</location>
    </subcellularLocation>
    <subcellularLocation>
        <location evidence="3">Membrane</location>
    </subcellularLocation>
    <subcellularLocation>
        <location evidence="1">Mitochondrion</location>
    </subcellularLocation>
</comment>
<reference evidence="9 10" key="1">
    <citation type="journal article" date="2021" name="Nat. Commun.">
        <title>Genetic determinants of endophytism in the Arabidopsis root mycobiome.</title>
        <authorList>
            <person name="Mesny F."/>
            <person name="Miyauchi S."/>
            <person name="Thiergart T."/>
            <person name="Pickel B."/>
            <person name="Atanasova L."/>
            <person name="Karlsson M."/>
            <person name="Huettel B."/>
            <person name="Barry K.W."/>
            <person name="Haridas S."/>
            <person name="Chen C."/>
            <person name="Bauer D."/>
            <person name="Andreopoulos W."/>
            <person name="Pangilinan J."/>
            <person name="LaButti K."/>
            <person name="Riley R."/>
            <person name="Lipzen A."/>
            <person name="Clum A."/>
            <person name="Drula E."/>
            <person name="Henrissat B."/>
            <person name="Kohler A."/>
            <person name="Grigoriev I.V."/>
            <person name="Martin F.M."/>
            <person name="Hacquard S."/>
        </authorList>
    </citation>
    <scope>NUCLEOTIDE SEQUENCE [LARGE SCALE GENOMIC DNA]</scope>
    <source>
        <strain evidence="9 10">MPI-CAGE-CH-0241</strain>
    </source>
</reference>
<dbReference type="PANTHER" id="PTHR48182">
    <property type="entry name" value="PROTEIN SERAC1"/>
    <property type="match status" value="1"/>
</dbReference>
<keyword evidence="5" id="KW-0256">Endoplasmic reticulum</keyword>
<protein>
    <recommendedName>
        <fullName evidence="8">DUF676 domain-containing protein</fullName>
    </recommendedName>
</protein>
<dbReference type="AlphaFoldDB" id="A0A9P8VM48"/>
<evidence type="ECO:0000256" key="4">
    <source>
        <dbReference type="ARBA" id="ARBA00007920"/>
    </source>
</evidence>
<dbReference type="GO" id="GO:0005739">
    <property type="term" value="C:mitochondrion"/>
    <property type="evidence" value="ECO:0007669"/>
    <property type="project" value="UniProtKB-SubCell"/>
</dbReference>
<dbReference type="InterPro" id="IPR052374">
    <property type="entry name" value="SERAC1"/>
</dbReference>
<keyword evidence="7" id="KW-0472">Membrane</keyword>
<dbReference type="GO" id="GO:0005783">
    <property type="term" value="C:endoplasmic reticulum"/>
    <property type="evidence" value="ECO:0007669"/>
    <property type="project" value="UniProtKB-SubCell"/>
</dbReference>
<evidence type="ECO:0000256" key="7">
    <source>
        <dbReference type="ARBA" id="ARBA00023136"/>
    </source>
</evidence>
<organism evidence="9 10">
    <name type="scientific">Thelonectria olida</name>
    <dbReference type="NCBI Taxonomy" id="1576542"/>
    <lineage>
        <taxon>Eukaryota</taxon>
        <taxon>Fungi</taxon>
        <taxon>Dikarya</taxon>
        <taxon>Ascomycota</taxon>
        <taxon>Pezizomycotina</taxon>
        <taxon>Sordariomycetes</taxon>
        <taxon>Hypocreomycetidae</taxon>
        <taxon>Hypocreales</taxon>
        <taxon>Nectriaceae</taxon>
        <taxon>Thelonectria</taxon>
    </lineage>
</organism>
<evidence type="ECO:0000256" key="3">
    <source>
        <dbReference type="ARBA" id="ARBA00004370"/>
    </source>
</evidence>
<dbReference type="OrthoDB" id="1658288at2759"/>
<feature type="domain" description="DUF676" evidence="8">
    <location>
        <begin position="140"/>
        <end position="197"/>
    </location>
</feature>
<dbReference type="PANTHER" id="PTHR48182:SF2">
    <property type="entry name" value="PROTEIN SERAC1"/>
    <property type="match status" value="1"/>
</dbReference>
<dbReference type="InterPro" id="IPR029058">
    <property type="entry name" value="AB_hydrolase_fold"/>
</dbReference>
<accession>A0A9P8VM48</accession>
<evidence type="ECO:0000256" key="5">
    <source>
        <dbReference type="ARBA" id="ARBA00022824"/>
    </source>
</evidence>
<dbReference type="Pfam" id="PF05057">
    <property type="entry name" value="DUF676"/>
    <property type="match status" value="1"/>
</dbReference>
<evidence type="ECO:0000256" key="1">
    <source>
        <dbReference type="ARBA" id="ARBA00004173"/>
    </source>
</evidence>
<evidence type="ECO:0000256" key="2">
    <source>
        <dbReference type="ARBA" id="ARBA00004240"/>
    </source>
</evidence>
<proteinExistence type="inferred from homology"/>
<dbReference type="GO" id="GO:0016020">
    <property type="term" value="C:membrane"/>
    <property type="evidence" value="ECO:0007669"/>
    <property type="project" value="UniProtKB-SubCell"/>
</dbReference>
<sequence>MQDVHRIGFTHLLSDGGDRSGSYRVNIVFVHGLRGHPKHTWEDDRAGGGETDIARSSKRNTFKSFFGAKPSTPTADIQTGEGSSTSHKLFWPDEYLKYDIPEARVWTYGYNADVIGGLFQANSKNSVSQHGRDLAVRVEREIENTDPILFVAHSLGGIIVKDAIHRSDICRSRTKLIVFLGTPHRGSLYTSWGKIAANLVQLALQDPNKKVIETLEVNSEVLDNIHEQFKTVVYRASIKVHSFQEGRGISGMKGLHNKVHY</sequence>
<gene>
    <name evidence="9" type="ORF">B0T10DRAFT_61940</name>
</gene>
<keyword evidence="10" id="KW-1185">Reference proteome</keyword>